<evidence type="ECO:0000256" key="2">
    <source>
        <dbReference type="ARBA" id="ARBA00022448"/>
    </source>
</evidence>
<feature type="domain" description="Cyclic nucleotide-binding" evidence="10">
    <location>
        <begin position="487"/>
        <end position="584"/>
    </location>
</feature>
<dbReference type="OrthoDB" id="415460at2759"/>
<dbReference type="InterPro" id="IPR000595">
    <property type="entry name" value="cNMP-bd_dom"/>
</dbReference>
<feature type="transmembrane region" description="Helical" evidence="9">
    <location>
        <begin position="192"/>
        <end position="213"/>
    </location>
</feature>
<evidence type="ECO:0000259" key="10">
    <source>
        <dbReference type="PROSITE" id="PS50042"/>
    </source>
</evidence>
<organism evidence="11 12">
    <name type="scientific">Chrysochromulina tobinii</name>
    <dbReference type="NCBI Taxonomy" id="1460289"/>
    <lineage>
        <taxon>Eukaryota</taxon>
        <taxon>Haptista</taxon>
        <taxon>Haptophyta</taxon>
        <taxon>Prymnesiophyceae</taxon>
        <taxon>Prymnesiales</taxon>
        <taxon>Chrysochromulinaceae</taxon>
        <taxon>Chrysochromulina</taxon>
    </lineage>
</organism>
<dbReference type="InterPro" id="IPR005821">
    <property type="entry name" value="Ion_trans_dom"/>
</dbReference>
<dbReference type="GO" id="GO:0016020">
    <property type="term" value="C:membrane"/>
    <property type="evidence" value="ECO:0007669"/>
    <property type="project" value="UniProtKB-SubCell"/>
</dbReference>
<name>A0A0M0K359_9EUKA</name>
<accession>A0A0M0K359</accession>
<keyword evidence="2" id="KW-0813">Transport</keyword>
<dbReference type="InterPro" id="IPR003938">
    <property type="entry name" value="K_chnl_volt-dep_EAG/ELK/ERG"/>
</dbReference>
<feature type="region of interest" description="Disordered" evidence="8">
    <location>
        <begin position="65"/>
        <end position="102"/>
    </location>
</feature>
<evidence type="ECO:0000256" key="4">
    <source>
        <dbReference type="ARBA" id="ARBA00022989"/>
    </source>
</evidence>
<feature type="transmembrane region" description="Helical" evidence="9">
    <location>
        <begin position="167"/>
        <end position="186"/>
    </location>
</feature>
<comment type="caution">
    <text evidence="11">The sequence shown here is derived from an EMBL/GenBank/DDBJ whole genome shotgun (WGS) entry which is preliminary data.</text>
</comment>
<evidence type="ECO:0000256" key="8">
    <source>
        <dbReference type="SAM" id="MobiDB-lite"/>
    </source>
</evidence>
<dbReference type="CDD" id="cd00038">
    <property type="entry name" value="CAP_ED"/>
    <property type="match status" value="1"/>
</dbReference>
<dbReference type="AlphaFoldDB" id="A0A0M0K359"/>
<evidence type="ECO:0000256" key="5">
    <source>
        <dbReference type="ARBA" id="ARBA00023065"/>
    </source>
</evidence>
<dbReference type="EMBL" id="JWZX01001566">
    <property type="protein sequence ID" value="KOO33250.1"/>
    <property type="molecule type" value="Genomic_DNA"/>
</dbReference>
<dbReference type="PRINTS" id="PR01463">
    <property type="entry name" value="EAGCHANLFMLY"/>
</dbReference>
<dbReference type="SUPFAM" id="SSF51206">
    <property type="entry name" value="cAMP-binding domain-like"/>
    <property type="match status" value="1"/>
</dbReference>
<dbReference type="SUPFAM" id="SSF81324">
    <property type="entry name" value="Voltage-gated potassium channels"/>
    <property type="match status" value="1"/>
</dbReference>
<dbReference type="Gene3D" id="1.10.287.630">
    <property type="entry name" value="Helix hairpin bin"/>
    <property type="match status" value="1"/>
</dbReference>
<dbReference type="Pfam" id="PF00027">
    <property type="entry name" value="cNMP_binding"/>
    <property type="match status" value="1"/>
</dbReference>
<evidence type="ECO:0000256" key="1">
    <source>
        <dbReference type="ARBA" id="ARBA00004141"/>
    </source>
</evidence>
<keyword evidence="5" id="KW-0406">Ion transport</keyword>
<keyword evidence="4 9" id="KW-1133">Transmembrane helix</keyword>
<dbReference type="PANTHER" id="PTHR47823">
    <property type="entry name" value="ION_TRANS DOMAIN-CONTAINING PROTEIN"/>
    <property type="match status" value="1"/>
</dbReference>
<evidence type="ECO:0000256" key="6">
    <source>
        <dbReference type="ARBA" id="ARBA00023136"/>
    </source>
</evidence>
<dbReference type="PROSITE" id="PS50042">
    <property type="entry name" value="CNMP_BINDING_3"/>
    <property type="match status" value="1"/>
</dbReference>
<feature type="transmembrane region" description="Helical" evidence="9">
    <location>
        <begin position="385"/>
        <end position="409"/>
    </location>
</feature>
<keyword evidence="12" id="KW-1185">Reference proteome</keyword>
<dbReference type="Proteomes" id="UP000037460">
    <property type="component" value="Unassembled WGS sequence"/>
</dbReference>
<keyword evidence="6 9" id="KW-0472">Membrane</keyword>
<dbReference type="GO" id="GO:0005249">
    <property type="term" value="F:voltage-gated potassium channel activity"/>
    <property type="evidence" value="ECO:0007669"/>
    <property type="project" value="InterPro"/>
</dbReference>
<feature type="transmembrane region" description="Helical" evidence="9">
    <location>
        <begin position="311"/>
        <end position="334"/>
    </location>
</feature>
<gene>
    <name evidence="11" type="ORF">Ctob_010268</name>
</gene>
<reference evidence="12" key="1">
    <citation type="journal article" date="2015" name="PLoS Genet.">
        <title>Genome Sequence and Transcriptome Analyses of Chrysochromulina tobin: Metabolic Tools for Enhanced Algal Fitness in the Prominent Order Prymnesiales (Haptophyceae).</title>
        <authorList>
            <person name="Hovde B.T."/>
            <person name="Deodato C.R."/>
            <person name="Hunsperger H.M."/>
            <person name="Ryken S.A."/>
            <person name="Yost W."/>
            <person name="Jha R.K."/>
            <person name="Patterson J."/>
            <person name="Monnat R.J. Jr."/>
            <person name="Barlow S.B."/>
            <person name="Starkenburg S.R."/>
            <person name="Cattolico R.A."/>
        </authorList>
    </citation>
    <scope>NUCLEOTIDE SEQUENCE</scope>
    <source>
        <strain evidence="12">CCMP291</strain>
    </source>
</reference>
<comment type="subcellular location">
    <subcellularLocation>
        <location evidence="1">Membrane</location>
        <topology evidence="1">Multi-pass membrane protein</topology>
    </subcellularLocation>
</comment>
<dbReference type="SMART" id="SM00100">
    <property type="entry name" value="cNMP"/>
    <property type="match status" value="1"/>
</dbReference>
<dbReference type="Gene3D" id="2.60.120.10">
    <property type="entry name" value="Jelly Rolls"/>
    <property type="match status" value="1"/>
</dbReference>
<sequence length="719" mass="81493">MRTQELQAKVDTLERRVRQQSIELSQKSRLAFTGGTFGDHWAQCVGHFGQACASLCRSGTRSGTIEPIDHEGSSNASIPRPRSPARVSLVQDRRDGKSSTSTIPDWSCGVERRFKAVELLPQLNEVKQDSKEGPLEDHEYLLDDEWRILPSNCIIYPKSKWKETWDLTVLFMILYSAVTVPFRICFSAEAEGWLLVFEIFVSLIFCVDVIFNFNQAYLIDDKWIISRSRIASRYLRSWFWIDAPSSVPIELITLLAATETNSQLTLLRFLRMFRLLRLLRLLKIDVYIARIEDTFEINLVSLRILGMVTRLLFIVHFLGCFWWYVAICSLEAGYETSWTLAYNGGAAMEAPVNLQYRYSVYWALTTLTTVGYGDLTPQNDWERDYCMLAMLIGAMMFGYMVSTIGSMVATLDKEAAIKEDRMDAVKEWMASRNIQQKLFVRVRNYYQHYYTKKSAFNEDEILASLTPSLRNECTAVLLRETLGIFPLLAVLGVDFQRAVYPHLKPVMHAHQDVIYARGEKAEDIYFLRNGTVDVLAGGFGTEVLYRINHGQHFGEEVLTNQKRASHVTSNGMSEMWTLTKDALEGAVRLLPGARTKLEEFCALELERKQRLNSLSYRALIASAGSADRRAALIMQKAWVSYANKKAREASILAPAPAHPEGAGAGKPTTTQSGALQAALADIKQELKTMKATIASQGGMLEHVARFTREQEKERKKYGA</sequence>
<keyword evidence="3 9" id="KW-0812">Transmembrane</keyword>
<dbReference type="FunFam" id="1.10.287.70:FF:000123">
    <property type="entry name" value="Potassium channel KAT3"/>
    <property type="match status" value="1"/>
</dbReference>
<proteinExistence type="predicted"/>
<dbReference type="InterPro" id="IPR014710">
    <property type="entry name" value="RmlC-like_jellyroll"/>
</dbReference>
<dbReference type="InterPro" id="IPR018490">
    <property type="entry name" value="cNMP-bd_dom_sf"/>
</dbReference>
<evidence type="ECO:0000256" key="9">
    <source>
        <dbReference type="SAM" id="Phobius"/>
    </source>
</evidence>
<protein>
    <submittedName>
        <fullName evidence="11">Voltagegated ion channel superfamily</fullName>
    </submittedName>
</protein>
<dbReference type="PANTHER" id="PTHR47823:SF9">
    <property type="entry name" value="CHROMOSOME UNDETERMINED SCAFFOLD_10, WHOLE GENOME SHOTGUN SEQUENCE"/>
    <property type="match status" value="1"/>
</dbReference>
<keyword evidence="7" id="KW-0407">Ion channel</keyword>
<dbReference type="Gene3D" id="1.10.287.70">
    <property type="match status" value="1"/>
</dbReference>
<feature type="transmembrane region" description="Helical" evidence="9">
    <location>
        <begin position="354"/>
        <end position="373"/>
    </location>
</feature>
<evidence type="ECO:0000256" key="7">
    <source>
        <dbReference type="ARBA" id="ARBA00023303"/>
    </source>
</evidence>
<dbReference type="Pfam" id="PF00520">
    <property type="entry name" value="Ion_trans"/>
    <property type="match status" value="1"/>
</dbReference>
<evidence type="ECO:0000313" key="12">
    <source>
        <dbReference type="Proteomes" id="UP000037460"/>
    </source>
</evidence>
<evidence type="ECO:0000313" key="11">
    <source>
        <dbReference type="EMBL" id="KOO33250.1"/>
    </source>
</evidence>
<evidence type="ECO:0000256" key="3">
    <source>
        <dbReference type="ARBA" id="ARBA00022692"/>
    </source>
</evidence>